<sequence length="250" mass="26696">MNYHQHRAHAMDPSAYGQPGPPRYVMLSEVGNGTLQPPPGRRNLPRYYSSKASGGGGACSCGCAALFCCCLLSLLLALLLSLLFLFLAVDPKSPSYTVSHLNVGAFDVLPDLSLRTELHASVRAENPNARIAIAYGSGGSVAVAYRGARLCAGELPAFFQGHQNTTTIEVLLRGESALGSGVQQALMESRRSGRIPLEVYVKVPVVLRLAGAVDLRKMTVSVMCSLVVDSLAPNQKVGIKSAQYKFNVEF</sequence>
<name>A0A7I8KJR6_SPIIN</name>
<gene>
    <name evidence="7" type="ORF">SI8410_06008566</name>
</gene>
<keyword evidence="3 5" id="KW-1133">Transmembrane helix</keyword>
<dbReference type="EMBL" id="LR746269">
    <property type="protein sequence ID" value="CAA7397901.1"/>
    <property type="molecule type" value="Genomic_DNA"/>
</dbReference>
<evidence type="ECO:0000256" key="4">
    <source>
        <dbReference type="ARBA" id="ARBA00023136"/>
    </source>
</evidence>
<evidence type="ECO:0000313" key="7">
    <source>
        <dbReference type="EMBL" id="CAA7397901.1"/>
    </source>
</evidence>
<protein>
    <recommendedName>
        <fullName evidence="6">Late embryogenesis abundant protein LEA-2 subgroup domain-containing protein</fullName>
    </recommendedName>
</protein>
<dbReference type="Proteomes" id="UP000663760">
    <property type="component" value="Chromosome 6"/>
</dbReference>
<accession>A0A7I8KJR6</accession>
<feature type="domain" description="Late embryogenesis abundant protein LEA-2 subgroup" evidence="6">
    <location>
        <begin position="122"/>
        <end position="216"/>
    </location>
</feature>
<dbReference type="Pfam" id="PF03168">
    <property type="entry name" value="LEA_2"/>
    <property type="match status" value="1"/>
</dbReference>
<proteinExistence type="predicted"/>
<feature type="transmembrane region" description="Helical" evidence="5">
    <location>
        <begin position="64"/>
        <end position="89"/>
    </location>
</feature>
<evidence type="ECO:0000256" key="5">
    <source>
        <dbReference type="SAM" id="Phobius"/>
    </source>
</evidence>
<evidence type="ECO:0000256" key="1">
    <source>
        <dbReference type="ARBA" id="ARBA00004167"/>
    </source>
</evidence>
<dbReference type="InterPro" id="IPR004864">
    <property type="entry name" value="LEA_2"/>
</dbReference>
<dbReference type="AlphaFoldDB" id="A0A7I8KJR6"/>
<evidence type="ECO:0000259" key="6">
    <source>
        <dbReference type="Pfam" id="PF03168"/>
    </source>
</evidence>
<dbReference type="OrthoDB" id="778052at2759"/>
<dbReference type="GO" id="GO:0098542">
    <property type="term" value="P:defense response to other organism"/>
    <property type="evidence" value="ECO:0007669"/>
    <property type="project" value="InterPro"/>
</dbReference>
<dbReference type="InterPro" id="IPR044839">
    <property type="entry name" value="NDR1-like"/>
</dbReference>
<comment type="subcellular location">
    <subcellularLocation>
        <location evidence="1">Membrane</location>
        <topology evidence="1">Single-pass membrane protein</topology>
    </subcellularLocation>
</comment>
<evidence type="ECO:0000313" key="8">
    <source>
        <dbReference type="Proteomes" id="UP000663760"/>
    </source>
</evidence>
<reference evidence="7" key="1">
    <citation type="submission" date="2020-02" db="EMBL/GenBank/DDBJ databases">
        <authorList>
            <person name="Scholz U."/>
            <person name="Mascher M."/>
            <person name="Fiebig A."/>
        </authorList>
    </citation>
    <scope>NUCLEOTIDE SEQUENCE</scope>
</reference>
<dbReference type="GO" id="GO:0005886">
    <property type="term" value="C:plasma membrane"/>
    <property type="evidence" value="ECO:0007669"/>
    <property type="project" value="TreeGrafter"/>
</dbReference>
<dbReference type="PANTHER" id="PTHR31234">
    <property type="entry name" value="LATE EMBRYOGENESIS ABUNDANT (LEA) HYDROXYPROLINE-RICH GLYCOPROTEIN FAMILY"/>
    <property type="match status" value="1"/>
</dbReference>
<keyword evidence="2 5" id="KW-0812">Transmembrane</keyword>
<dbReference type="PANTHER" id="PTHR31234:SF72">
    <property type="entry name" value="NDR1_HIN1-LIKE PROTEIN 6"/>
    <property type="match status" value="1"/>
</dbReference>
<keyword evidence="8" id="KW-1185">Reference proteome</keyword>
<evidence type="ECO:0000256" key="2">
    <source>
        <dbReference type="ARBA" id="ARBA00022692"/>
    </source>
</evidence>
<keyword evidence="4 5" id="KW-0472">Membrane</keyword>
<evidence type="ECO:0000256" key="3">
    <source>
        <dbReference type="ARBA" id="ARBA00022989"/>
    </source>
</evidence>
<organism evidence="7 8">
    <name type="scientific">Spirodela intermedia</name>
    <name type="common">Intermediate duckweed</name>
    <dbReference type="NCBI Taxonomy" id="51605"/>
    <lineage>
        <taxon>Eukaryota</taxon>
        <taxon>Viridiplantae</taxon>
        <taxon>Streptophyta</taxon>
        <taxon>Embryophyta</taxon>
        <taxon>Tracheophyta</taxon>
        <taxon>Spermatophyta</taxon>
        <taxon>Magnoliopsida</taxon>
        <taxon>Liliopsida</taxon>
        <taxon>Araceae</taxon>
        <taxon>Lemnoideae</taxon>
        <taxon>Spirodela</taxon>
    </lineage>
</organism>